<proteinExistence type="predicted"/>
<keyword evidence="2" id="KW-1185">Reference proteome</keyword>
<accession>A0ABR3ZW70</accession>
<organism evidence="1 2">
    <name type="scientific">Stereocaulon virgatum</name>
    <dbReference type="NCBI Taxonomy" id="373712"/>
    <lineage>
        <taxon>Eukaryota</taxon>
        <taxon>Fungi</taxon>
        <taxon>Dikarya</taxon>
        <taxon>Ascomycota</taxon>
        <taxon>Pezizomycotina</taxon>
        <taxon>Lecanoromycetes</taxon>
        <taxon>OSLEUM clade</taxon>
        <taxon>Lecanoromycetidae</taxon>
        <taxon>Lecanorales</taxon>
        <taxon>Lecanorineae</taxon>
        <taxon>Stereocaulaceae</taxon>
        <taxon>Stereocaulon</taxon>
    </lineage>
</organism>
<sequence length="181" mass="20796">MPRYQLMEWYHVHQHKAFDPNRWALHVNGPLSTLAMDFQNPENQVLVLPHVFFPYDWRVNDLKPIYQVHDKEDFNAPDTITNEGTQNLKAYSKNLRLYGPEVPESWKTDPGASYVLHGWTSGIKMELDDREREALFGTFGGISPDYVLGRSSNSARAVHPALKHALDSDILDGIEYNKSQT</sequence>
<dbReference type="Proteomes" id="UP001590950">
    <property type="component" value="Unassembled WGS sequence"/>
</dbReference>
<name>A0ABR3ZW70_9LECA</name>
<gene>
    <name evidence="1" type="ORF">N7G274_009904</name>
</gene>
<reference evidence="1 2" key="1">
    <citation type="submission" date="2024-09" db="EMBL/GenBank/DDBJ databases">
        <title>Rethinking Asexuality: The Enigmatic Case of Functional Sexual Genes in Lepraria (Stereocaulaceae).</title>
        <authorList>
            <person name="Doellman M."/>
            <person name="Sun Y."/>
            <person name="Barcenas-Pena A."/>
            <person name="Lumbsch H.T."/>
            <person name="Grewe F."/>
        </authorList>
    </citation>
    <scope>NUCLEOTIDE SEQUENCE [LARGE SCALE GENOMIC DNA]</scope>
    <source>
        <strain evidence="1 2">Mercado 3170</strain>
    </source>
</reference>
<comment type="caution">
    <text evidence="1">The sequence shown here is derived from an EMBL/GenBank/DDBJ whole genome shotgun (WGS) entry which is preliminary data.</text>
</comment>
<protein>
    <submittedName>
        <fullName evidence="1">Uncharacterized protein</fullName>
    </submittedName>
</protein>
<dbReference type="EMBL" id="JBEFKJ010000041">
    <property type="protein sequence ID" value="KAL2037419.1"/>
    <property type="molecule type" value="Genomic_DNA"/>
</dbReference>
<evidence type="ECO:0000313" key="1">
    <source>
        <dbReference type="EMBL" id="KAL2037419.1"/>
    </source>
</evidence>
<evidence type="ECO:0000313" key="2">
    <source>
        <dbReference type="Proteomes" id="UP001590950"/>
    </source>
</evidence>